<name>A0ABD2NLE0_9CUCU</name>
<evidence type="ECO:0008006" key="3">
    <source>
        <dbReference type="Google" id="ProtNLM"/>
    </source>
</evidence>
<gene>
    <name evidence="1" type="ORF">HHI36_017063</name>
</gene>
<proteinExistence type="predicted"/>
<dbReference type="EMBL" id="JABFTP020000124">
    <property type="protein sequence ID" value="KAL3279556.1"/>
    <property type="molecule type" value="Genomic_DNA"/>
</dbReference>
<evidence type="ECO:0000313" key="2">
    <source>
        <dbReference type="Proteomes" id="UP001516400"/>
    </source>
</evidence>
<accession>A0ABD2NLE0</accession>
<dbReference type="Proteomes" id="UP001516400">
    <property type="component" value="Unassembled WGS sequence"/>
</dbReference>
<feature type="non-terminal residue" evidence="1">
    <location>
        <position position="1"/>
    </location>
</feature>
<organism evidence="1 2">
    <name type="scientific">Cryptolaemus montrouzieri</name>
    <dbReference type="NCBI Taxonomy" id="559131"/>
    <lineage>
        <taxon>Eukaryota</taxon>
        <taxon>Metazoa</taxon>
        <taxon>Ecdysozoa</taxon>
        <taxon>Arthropoda</taxon>
        <taxon>Hexapoda</taxon>
        <taxon>Insecta</taxon>
        <taxon>Pterygota</taxon>
        <taxon>Neoptera</taxon>
        <taxon>Endopterygota</taxon>
        <taxon>Coleoptera</taxon>
        <taxon>Polyphaga</taxon>
        <taxon>Cucujiformia</taxon>
        <taxon>Coccinelloidea</taxon>
        <taxon>Coccinellidae</taxon>
        <taxon>Scymninae</taxon>
        <taxon>Scymnini</taxon>
        <taxon>Cryptolaemus</taxon>
    </lineage>
</organism>
<evidence type="ECO:0000313" key="1">
    <source>
        <dbReference type="EMBL" id="KAL3279556.1"/>
    </source>
</evidence>
<reference evidence="1 2" key="1">
    <citation type="journal article" date="2021" name="BMC Biol.">
        <title>Horizontally acquired antibacterial genes associated with adaptive radiation of ladybird beetles.</title>
        <authorList>
            <person name="Li H.S."/>
            <person name="Tang X.F."/>
            <person name="Huang Y.H."/>
            <person name="Xu Z.Y."/>
            <person name="Chen M.L."/>
            <person name="Du X.Y."/>
            <person name="Qiu B.Y."/>
            <person name="Chen P.T."/>
            <person name="Zhang W."/>
            <person name="Slipinski A."/>
            <person name="Escalona H.E."/>
            <person name="Waterhouse R.M."/>
            <person name="Zwick A."/>
            <person name="Pang H."/>
        </authorList>
    </citation>
    <scope>NUCLEOTIDE SEQUENCE [LARGE SCALE GENOMIC DNA]</scope>
    <source>
        <strain evidence="1">SYSU2018</strain>
    </source>
</reference>
<protein>
    <recommendedName>
        <fullName evidence="3">MHC class II antigen beta chain</fullName>
    </recommendedName>
</protein>
<keyword evidence="2" id="KW-1185">Reference proteome</keyword>
<dbReference type="AlphaFoldDB" id="A0ABD2NLE0"/>
<feature type="non-terminal residue" evidence="1">
    <location>
        <position position="59"/>
    </location>
</feature>
<comment type="caution">
    <text evidence="1">The sequence shown here is derived from an EMBL/GenBank/DDBJ whole genome shotgun (WGS) entry which is preliminary data.</text>
</comment>
<sequence>RVEVAGRHVYDLYTAIPIYHYSTRLSIQYELKEQLAVFYDQCYFVNDVLEEDYKDATNV</sequence>